<sequence>MSEIDEIFAASKRKLNPVDPSPAFAAPQKRKRSDNPRKRSPLVTPPSDNRTPNESVPEPPSTKRPLPETVVDSSSLIQSKRSKADKSTKVNQKPKNNKSEAVTEAKFKDSRGTGPRRRTEEGWLIYKEDELGIHDDGGDTPLCPFDCNCCE</sequence>
<dbReference type="OrthoDB" id="20835at2759"/>
<dbReference type="InterPro" id="IPR013885">
    <property type="entry name" value="DUF1764_euk"/>
</dbReference>
<dbReference type="Pfam" id="PF08576">
    <property type="entry name" value="DUF1764"/>
    <property type="match status" value="1"/>
</dbReference>
<evidence type="ECO:0000256" key="1">
    <source>
        <dbReference type="SAM" id="MobiDB-lite"/>
    </source>
</evidence>
<gene>
    <name evidence="2" type="ORF">AMATHDRAFT_134132</name>
</gene>
<organism evidence="2 3">
    <name type="scientific">Amanita thiersii Skay4041</name>
    <dbReference type="NCBI Taxonomy" id="703135"/>
    <lineage>
        <taxon>Eukaryota</taxon>
        <taxon>Fungi</taxon>
        <taxon>Dikarya</taxon>
        <taxon>Basidiomycota</taxon>
        <taxon>Agaricomycotina</taxon>
        <taxon>Agaricomycetes</taxon>
        <taxon>Agaricomycetidae</taxon>
        <taxon>Agaricales</taxon>
        <taxon>Pluteineae</taxon>
        <taxon>Amanitaceae</taxon>
        <taxon>Amanita</taxon>
    </lineage>
</organism>
<dbReference type="PANTHER" id="PTHR34066">
    <property type="entry name" value="GROWTH FACTOR 2"/>
    <property type="match status" value="1"/>
</dbReference>
<keyword evidence="3" id="KW-1185">Reference proteome</keyword>
<evidence type="ECO:0000313" key="2">
    <source>
        <dbReference type="EMBL" id="PFH54612.1"/>
    </source>
</evidence>
<dbReference type="EMBL" id="KZ301969">
    <property type="protein sequence ID" value="PFH54612.1"/>
    <property type="molecule type" value="Genomic_DNA"/>
</dbReference>
<evidence type="ECO:0000313" key="3">
    <source>
        <dbReference type="Proteomes" id="UP000242287"/>
    </source>
</evidence>
<accession>A0A2A9P1Q0</accession>
<proteinExistence type="predicted"/>
<feature type="compositionally biased region" description="Basic and acidic residues" evidence="1">
    <location>
        <begin position="97"/>
        <end position="121"/>
    </location>
</feature>
<evidence type="ECO:0008006" key="4">
    <source>
        <dbReference type="Google" id="ProtNLM"/>
    </source>
</evidence>
<name>A0A2A9P1Q0_9AGAR</name>
<reference evidence="2 3" key="1">
    <citation type="submission" date="2014-02" db="EMBL/GenBank/DDBJ databases">
        <title>Transposable element dynamics among asymbiotic and ectomycorrhizal Amanita fungi.</title>
        <authorList>
            <consortium name="DOE Joint Genome Institute"/>
            <person name="Hess J."/>
            <person name="Skrede I."/>
            <person name="Wolfe B."/>
            <person name="LaButti K."/>
            <person name="Ohm R.A."/>
            <person name="Grigoriev I.V."/>
            <person name="Pringle A."/>
        </authorList>
    </citation>
    <scope>NUCLEOTIDE SEQUENCE [LARGE SCALE GENOMIC DNA]</scope>
    <source>
        <strain evidence="2 3">SKay4041</strain>
    </source>
</reference>
<dbReference type="AlphaFoldDB" id="A0A2A9P1Q0"/>
<dbReference type="PANTHER" id="PTHR34066:SF1">
    <property type="entry name" value="DUF1764 FAMILY PROTEIN"/>
    <property type="match status" value="1"/>
</dbReference>
<protein>
    <recommendedName>
        <fullName evidence="4">DUF1764-domain-containing protein</fullName>
    </recommendedName>
</protein>
<feature type="region of interest" description="Disordered" evidence="1">
    <location>
        <begin position="1"/>
        <end position="121"/>
    </location>
</feature>
<dbReference type="Proteomes" id="UP000242287">
    <property type="component" value="Unassembled WGS sequence"/>
</dbReference>